<dbReference type="InterPro" id="IPR036047">
    <property type="entry name" value="F-box-like_dom_sf"/>
</dbReference>
<dbReference type="SMART" id="SM00579">
    <property type="entry name" value="FBD"/>
    <property type="match status" value="1"/>
</dbReference>
<dbReference type="InterPro" id="IPR050232">
    <property type="entry name" value="FBL13/AtMIF1-like"/>
</dbReference>
<dbReference type="SUPFAM" id="SSF52047">
    <property type="entry name" value="RNI-like"/>
    <property type="match status" value="1"/>
</dbReference>
<dbReference type="SUPFAM" id="SSF81383">
    <property type="entry name" value="F-box domain"/>
    <property type="match status" value="1"/>
</dbReference>
<keyword evidence="3" id="KW-1185">Reference proteome</keyword>
<dbReference type="InterPro" id="IPR032675">
    <property type="entry name" value="LRR_dom_sf"/>
</dbReference>
<comment type="caution">
    <text evidence="2">The sequence shown here is derived from an EMBL/GenBank/DDBJ whole genome shotgun (WGS) entry which is preliminary data.</text>
</comment>
<evidence type="ECO:0000313" key="2">
    <source>
        <dbReference type="EMBL" id="KAJ7981722.1"/>
    </source>
</evidence>
<dbReference type="PANTHER" id="PTHR31900:SF34">
    <property type="entry name" value="EMB|CAB62440.1-RELATED"/>
    <property type="match status" value="1"/>
</dbReference>
<dbReference type="AlphaFoldDB" id="A0AAD7QHU5"/>
<dbReference type="Gene3D" id="1.20.1280.50">
    <property type="match status" value="1"/>
</dbReference>
<dbReference type="Pfam" id="PF08387">
    <property type="entry name" value="FBD"/>
    <property type="match status" value="1"/>
</dbReference>
<protein>
    <submittedName>
        <fullName evidence="2">F-box/RNI/FBD-like domains-containing protein</fullName>
    </submittedName>
</protein>
<dbReference type="Proteomes" id="UP001163823">
    <property type="component" value="Chromosome 1"/>
</dbReference>
<dbReference type="Gene3D" id="3.80.10.10">
    <property type="entry name" value="Ribonuclease Inhibitor"/>
    <property type="match status" value="1"/>
</dbReference>
<organism evidence="2 3">
    <name type="scientific">Quillaja saponaria</name>
    <name type="common">Soap bark tree</name>
    <dbReference type="NCBI Taxonomy" id="32244"/>
    <lineage>
        <taxon>Eukaryota</taxon>
        <taxon>Viridiplantae</taxon>
        <taxon>Streptophyta</taxon>
        <taxon>Embryophyta</taxon>
        <taxon>Tracheophyta</taxon>
        <taxon>Spermatophyta</taxon>
        <taxon>Magnoliopsida</taxon>
        <taxon>eudicotyledons</taxon>
        <taxon>Gunneridae</taxon>
        <taxon>Pentapetalae</taxon>
        <taxon>rosids</taxon>
        <taxon>fabids</taxon>
        <taxon>Fabales</taxon>
        <taxon>Quillajaceae</taxon>
        <taxon>Quillaja</taxon>
    </lineage>
</organism>
<dbReference type="CDD" id="cd22160">
    <property type="entry name" value="F-box_AtFBL13-like"/>
    <property type="match status" value="1"/>
</dbReference>
<name>A0AAD7QHU5_QUISA</name>
<dbReference type="EMBL" id="JARAOO010000001">
    <property type="protein sequence ID" value="KAJ7981722.1"/>
    <property type="molecule type" value="Genomic_DNA"/>
</dbReference>
<dbReference type="Pfam" id="PF24758">
    <property type="entry name" value="LRR_At5g56370"/>
    <property type="match status" value="1"/>
</dbReference>
<accession>A0AAD7QHU5</accession>
<gene>
    <name evidence="2" type="ORF">O6P43_000949</name>
</gene>
<dbReference type="PANTHER" id="PTHR31900">
    <property type="entry name" value="F-BOX/RNI SUPERFAMILY PROTEIN-RELATED"/>
    <property type="match status" value="1"/>
</dbReference>
<dbReference type="InterPro" id="IPR001810">
    <property type="entry name" value="F-box_dom"/>
</dbReference>
<feature type="domain" description="F-box" evidence="1">
    <location>
        <begin position="15"/>
        <end position="64"/>
    </location>
</feature>
<proteinExistence type="predicted"/>
<reference evidence="2 3" key="1">
    <citation type="journal article" date="2023" name="Science">
        <title>Elucidation of the pathway for biosynthesis of saponin adjuvants from the soapbark tree.</title>
        <authorList>
            <person name="Reed J."/>
            <person name="Orme A."/>
            <person name="El-Demerdash A."/>
            <person name="Owen C."/>
            <person name="Martin L.B.B."/>
            <person name="Misra R.C."/>
            <person name="Kikuchi S."/>
            <person name="Rejzek M."/>
            <person name="Martin A.C."/>
            <person name="Harkess A."/>
            <person name="Leebens-Mack J."/>
            <person name="Louveau T."/>
            <person name="Stephenson M.J."/>
            <person name="Osbourn A."/>
        </authorList>
    </citation>
    <scope>NUCLEOTIDE SEQUENCE [LARGE SCALE GENOMIC DNA]</scope>
    <source>
        <strain evidence="2">S10</strain>
    </source>
</reference>
<dbReference type="InterPro" id="IPR055411">
    <property type="entry name" value="LRR_FXL15/At3g58940/PEG3-like"/>
</dbReference>
<dbReference type="Pfam" id="PF00646">
    <property type="entry name" value="F-box"/>
    <property type="match status" value="1"/>
</dbReference>
<dbReference type="InterPro" id="IPR006566">
    <property type="entry name" value="FBD"/>
</dbReference>
<dbReference type="InterPro" id="IPR053781">
    <property type="entry name" value="F-box_AtFBL13-like"/>
</dbReference>
<sequence>MRSSAERSEGNITAIDRLSDLPDSVLCHILSFLPTRLSVATSILSTRWRLLWTLVPNLELDQDLDKSSSFVDVVSRVLILHKAQSIRRCRLICSEYYCKPTHVNTWVSAAVGLNVEELDISYRRSLLVDAGFIGFPSSLFTCKTLVVLKLDSSMPFRVPLCVQLPLLNILHLIRVEFVYDNSLQRFLSGCPALEDLDVDRNVDVNYTCKINVPTLKRLKIRISSVFTKVKIEINTPSLEYLNLSACDCQEFILERLPNLVEANVHVYSGAGYTDEIINLFKGLNNVKFLELSEHITRYLSFDLPQFHNLVSLKISVGSCDEQFLPNLLENCCKLEDLVIEKSGSQSCWAAPKHVPICLSMNFTSFYFGEYQGLKDELELAGYILKHAIHLKTMTIRCAKVWDSDDDDYVDKFGFGEKFCLLKKLSMFPRGSKSCQLSFE</sequence>
<evidence type="ECO:0000313" key="3">
    <source>
        <dbReference type="Proteomes" id="UP001163823"/>
    </source>
</evidence>
<dbReference type="KEGG" id="qsa:O6P43_000949"/>
<dbReference type="PROSITE" id="PS50181">
    <property type="entry name" value="FBOX"/>
    <property type="match status" value="1"/>
</dbReference>
<evidence type="ECO:0000259" key="1">
    <source>
        <dbReference type="PROSITE" id="PS50181"/>
    </source>
</evidence>